<dbReference type="InterPro" id="IPR011009">
    <property type="entry name" value="Kinase-like_dom_sf"/>
</dbReference>
<dbReference type="eggNOG" id="KOG0032">
    <property type="taxonomic scope" value="Eukaryota"/>
</dbReference>
<dbReference type="EC" id="2.7.11.19" evidence="8"/>
<dbReference type="InterPro" id="IPR005828">
    <property type="entry name" value="MFS_sugar_transport-like"/>
</dbReference>
<dbReference type="PANTHER" id="PTHR44167:SF18">
    <property type="entry name" value="PROTEIN KINASE DOMAIN-CONTAINING PROTEIN"/>
    <property type="match status" value="1"/>
</dbReference>
<dbReference type="PROSITE" id="PS00108">
    <property type="entry name" value="PROTEIN_KINASE_ST"/>
    <property type="match status" value="1"/>
</dbReference>
<dbReference type="SMART" id="SM00220">
    <property type="entry name" value="S_TKc"/>
    <property type="match status" value="1"/>
</dbReference>
<evidence type="ECO:0000313" key="8">
    <source>
        <dbReference type="EMBL" id="EGR33279.1"/>
    </source>
</evidence>
<dbReference type="PROSITE" id="PS50850">
    <property type="entry name" value="MFS"/>
    <property type="match status" value="1"/>
</dbReference>
<feature type="transmembrane region" description="Helical" evidence="5">
    <location>
        <begin position="449"/>
        <end position="471"/>
    </location>
</feature>
<keyword evidence="8" id="KW-0560">Oxidoreductase</keyword>
<evidence type="ECO:0000256" key="5">
    <source>
        <dbReference type="SAM" id="Phobius"/>
    </source>
</evidence>
<evidence type="ECO:0000256" key="3">
    <source>
        <dbReference type="ARBA" id="ARBA00022989"/>
    </source>
</evidence>
<evidence type="ECO:0000259" key="7">
    <source>
        <dbReference type="PROSITE" id="PS50850"/>
    </source>
</evidence>
<proteinExistence type="predicted"/>
<evidence type="ECO:0000313" key="9">
    <source>
        <dbReference type="Proteomes" id="UP000008983"/>
    </source>
</evidence>
<dbReference type="Gene3D" id="1.10.510.10">
    <property type="entry name" value="Transferase(Phosphotransferase) domain 1"/>
    <property type="match status" value="1"/>
</dbReference>
<dbReference type="OrthoDB" id="283563at2759"/>
<dbReference type="SUPFAM" id="SSF56112">
    <property type="entry name" value="Protein kinase-like (PK-like)"/>
    <property type="match status" value="1"/>
</dbReference>
<dbReference type="PROSITE" id="PS50011">
    <property type="entry name" value="PROTEIN_KINASE_DOM"/>
    <property type="match status" value="1"/>
</dbReference>
<dbReference type="GO" id="GO:0016491">
    <property type="term" value="F:oxidoreductase activity"/>
    <property type="evidence" value="ECO:0007669"/>
    <property type="project" value="UniProtKB-KW"/>
</dbReference>
<dbReference type="InterPro" id="IPR005829">
    <property type="entry name" value="Sugar_transporter_CS"/>
</dbReference>
<dbReference type="GO" id="GO:0004689">
    <property type="term" value="F:phosphorylase kinase activity"/>
    <property type="evidence" value="ECO:0007669"/>
    <property type="project" value="UniProtKB-EC"/>
</dbReference>
<dbReference type="InterPro" id="IPR020846">
    <property type="entry name" value="MFS_dom"/>
</dbReference>
<dbReference type="SUPFAM" id="SSF103473">
    <property type="entry name" value="MFS general substrate transporter"/>
    <property type="match status" value="1"/>
</dbReference>
<feature type="domain" description="Protein kinase" evidence="6">
    <location>
        <begin position="1"/>
        <end position="250"/>
    </location>
</feature>
<dbReference type="PANTHER" id="PTHR44167">
    <property type="entry name" value="OVARIAN-SPECIFIC SERINE/THREONINE-PROTEIN KINASE LOK-RELATED"/>
    <property type="match status" value="1"/>
</dbReference>
<dbReference type="InParanoid" id="G0QNB4"/>
<dbReference type="GO" id="GO:0005634">
    <property type="term" value="C:nucleus"/>
    <property type="evidence" value="ECO:0007669"/>
    <property type="project" value="TreeGrafter"/>
</dbReference>
<evidence type="ECO:0000256" key="2">
    <source>
        <dbReference type="ARBA" id="ARBA00022692"/>
    </source>
</evidence>
<keyword evidence="9" id="KW-1185">Reference proteome</keyword>
<dbReference type="EC" id="1.6.5.3" evidence="8"/>
<dbReference type="GeneID" id="14909462"/>
<dbReference type="Pfam" id="PF00083">
    <property type="entry name" value="Sugar_tr"/>
    <property type="match status" value="1"/>
</dbReference>
<feature type="transmembrane region" description="Helical" evidence="5">
    <location>
        <begin position="298"/>
        <end position="316"/>
    </location>
</feature>
<evidence type="ECO:0000256" key="4">
    <source>
        <dbReference type="ARBA" id="ARBA00023136"/>
    </source>
</evidence>
<feature type="non-terminal residue" evidence="8">
    <location>
        <position position="1"/>
    </location>
</feature>
<keyword evidence="8" id="KW-0418">Kinase</keyword>
<dbReference type="GO" id="GO:0005737">
    <property type="term" value="C:cytoplasm"/>
    <property type="evidence" value="ECO:0007669"/>
    <property type="project" value="TreeGrafter"/>
</dbReference>
<dbReference type="GO" id="GO:0005524">
    <property type="term" value="F:ATP binding"/>
    <property type="evidence" value="ECO:0007669"/>
    <property type="project" value="InterPro"/>
</dbReference>
<dbReference type="Proteomes" id="UP000008983">
    <property type="component" value="Unassembled WGS sequence"/>
</dbReference>
<keyword evidence="2 5" id="KW-0812">Transmembrane</keyword>
<dbReference type="Gene3D" id="3.30.200.20">
    <property type="entry name" value="Phosphorylase Kinase, domain 1"/>
    <property type="match status" value="1"/>
</dbReference>
<protein>
    <submittedName>
        <fullName evidence="8">Protein kinase domain protein</fullName>
        <ecNumber evidence="8">1.6.5.3</ecNumber>
        <ecNumber evidence="8">2.7.11.19</ecNumber>
    </submittedName>
</protein>
<feature type="transmembrane region" description="Helical" evidence="5">
    <location>
        <begin position="356"/>
        <end position="375"/>
    </location>
</feature>
<keyword evidence="3 5" id="KW-1133">Transmembrane helix</keyword>
<comment type="subcellular location">
    <subcellularLocation>
        <location evidence="1">Membrane</location>
        <topology evidence="1">Multi-pass membrane protein</topology>
    </subcellularLocation>
</comment>
<dbReference type="PROSITE" id="PS00217">
    <property type="entry name" value="SUGAR_TRANSPORT_2"/>
    <property type="match status" value="1"/>
</dbReference>
<name>G0QNB4_ICHMU</name>
<feature type="transmembrane region" description="Helical" evidence="5">
    <location>
        <begin position="419"/>
        <end position="443"/>
    </location>
</feature>
<dbReference type="Pfam" id="PF00069">
    <property type="entry name" value="Pkinase"/>
    <property type="match status" value="1"/>
</dbReference>
<dbReference type="InterPro" id="IPR000719">
    <property type="entry name" value="Prot_kinase_dom"/>
</dbReference>
<keyword evidence="4 5" id="KW-0472">Membrane</keyword>
<reference evidence="8 9" key="1">
    <citation type="submission" date="2011-07" db="EMBL/GenBank/DDBJ databases">
        <authorList>
            <person name="Coyne R."/>
            <person name="Brami D."/>
            <person name="Johnson J."/>
            <person name="Hostetler J."/>
            <person name="Hannick L."/>
            <person name="Clark T."/>
            <person name="Cassidy-Hanley D."/>
            <person name="Inman J."/>
        </authorList>
    </citation>
    <scope>NUCLEOTIDE SEQUENCE [LARGE SCALE GENOMIC DNA]</scope>
    <source>
        <strain evidence="8 9">G5</strain>
    </source>
</reference>
<evidence type="ECO:0000259" key="6">
    <source>
        <dbReference type="PROSITE" id="PS50011"/>
    </source>
</evidence>
<feature type="domain" description="Major facilitator superfamily (MFS) profile" evidence="7">
    <location>
        <begin position="189"/>
        <end position="513"/>
    </location>
</feature>
<dbReference type="GO" id="GO:0044773">
    <property type="term" value="P:mitotic DNA damage checkpoint signaling"/>
    <property type="evidence" value="ECO:0007669"/>
    <property type="project" value="TreeGrafter"/>
</dbReference>
<sequence length="513" mass="58624">LQSNQYIKQKKFAVKVFDKNKLYEQEKGLLSIFNELKIMRDLTTSQYIIKLFEVFQSKDQFFFVLELIEGIKLQDYIDNQKKLPEYEIKRILYMILKGIQYLHQKNIIHRDLKLENIIYQKETQTLKIIDFGLSTYTYDIPYIFPKCGTPGYVAPEIANQIDKNLAQNCISDIFSTGVIFHNLLFGENLFKGVKFNHVLAKNKDCVINFQEQKYDNISPEAKELLKWFLQKDPQKRIPCQVALDLLNPLLGKLPQIFSWKESQIKFFTGLVNSSNSAGAALGSISAGYFSALYGRRTLFMIGDVFCIIGSGLGLIQNTASLVLGRFIQGIGMGILVNLAILFIVEWTYYKYRGYAGAPMVCFTPLGFIFSSLLGLNTENVSDQYWRIVLGIPGIISCVGFGLSISPIYPVVLSENLPEVGYMITSILFWGLNTGIVQFFPILVDSELKLYGIFWMFGGIMLINFFLTIGYMKETKGKSLIQIDNMYNLSENKNDILPKNYNIQDEQKSSEGYI</sequence>
<dbReference type="GO" id="GO:0016020">
    <property type="term" value="C:membrane"/>
    <property type="evidence" value="ECO:0007669"/>
    <property type="project" value="UniProtKB-SubCell"/>
</dbReference>
<organism evidence="8 9">
    <name type="scientific">Ichthyophthirius multifiliis</name>
    <name type="common">White spot disease agent</name>
    <name type="synonym">Ich</name>
    <dbReference type="NCBI Taxonomy" id="5932"/>
    <lineage>
        <taxon>Eukaryota</taxon>
        <taxon>Sar</taxon>
        <taxon>Alveolata</taxon>
        <taxon>Ciliophora</taxon>
        <taxon>Intramacronucleata</taxon>
        <taxon>Oligohymenophorea</taxon>
        <taxon>Hymenostomatida</taxon>
        <taxon>Ophryoglenina</taxon>
        <taxon>Ichthyophthirius</taxon>
    </lineage>
</organism>
<dbReference type="EMBL" id="GL983479">
    <property type="protein sequence ID" value="EGR33279.1"/>
    <property type="molecule type" value="Genomic_DNA"/>
</dbReference>
<accession>G0QNB4</accession>
<dbReference type="InterPro" id="IPR008271">
    <property type="entry name" value="Ser/Thr_kinase_AS"/>
</dbReference>
<feature type="transmembrane region" description="Helical" evidence="5">
    <location>
        <begin position="387"/>
        <end position="412"/>
    </location>
</feature>
<dbReference type="GO" id="GO:0022857">
    <property type="term" value="F:transmembrane transporter activity"/>
    <property type="evidence" value="ECO:0007669"/>
    <property type="project" value="InterPro"/>
</dbReference>
<feature type="transmembrane region" description="Helical" evidence="5">
    <location>
        <begin position="322"/>
        <end position="344"/>
    </location>
</feature>
<gene>
    <name evidence="8" type="ORF">IMG5_057020</name>
</gene>
<evidence type="ECO:0000256" key="1">
    <source>
        <dbReference type="ARBA" id="ARBA00004141"/>
    </source>
</evidence>
<dbReference type="Gene3D" id="1.20.1250.20">
    <property type="entry name" value="MFS general substrate transporter like domains"/>
    <property type="match status" value="2"/>
</dbReference>
<dbReference type="InterPro" id="IPR036259">
    <property type="entry name" value="MFS_trans_sf"/>
</dbReference>
<keyword evidence="8" id="KW-0808">Transferase</keyword>
<dbReference type="STRING" id="857967.G0QNB4"/>
<dbReference type="AlphaFoldDB" id="G0QNB4"/>
<dbReference type="RefSeq" id="XP_004037265.1">
    <property type="nucleotide sequence ID" value="XM_004037217.1"/>
</dbReference>